<dbReference type="PROSITE" id="PS00523">
    <property type="entry name" value="SULFATASE_1"/>
    <property type="match status" value="1"/>
</dbReference>
<keyword evidence="5" id="KW-0812">Transmembrane</keyword>
<reference evidence="7 8" key="1">
    <citation type="submission" date="2021-05" db="EMBL/GenBank/DDBJ databases">
        <title>Draft genomes of marine bacteria isolated from model chitin particles.</title>
        <authorList>
            <person name="Datta M.S."/>
            <person name="Schwartzman J.A."/>
            <person name="Cordero O."/>
        </authorList>
    </citation>
    <scope>NUCLEOTIDE SEQUENCE [LARGE SCALE GENOMIC DNA]</scope>
    <source>
        <strain evidence="7 8">4E07</strain>
    </source>
</reference>
<protein>
    <submittedName>
        <fullName evidence="7">Sulfatase-like hydrolase/transferase</fullName>
    </submittedName>
</protein>
<dbReference type="SUPFAM" id="SSF53649">
    <property type="entry name" value="Alkaline phosphatase-like"/>
    <property type="match status" value="1"/>
</dbReference>
<dbReference type="InterPro" id="IPR017850">
    <property type="entry name" value="Alkaline_phosphatase_core_sf"/>
</dbReference>
<dbReference type="Proteomes" id="UP000763802">
    <property type="component" value="Unassembled WGS sequence"/>
</dbReference>
<keyword evidence="3" id="KW-0378">Hydrolase</keyword>
<gene>
    <name evidence="7" type="ORF">KL867_05865</name>
</gene>
<keyword evidence="5" id="KW-1133">Transmembrane helix</keyword>
<feature type="domain" description="Sulfatase N-terminal" evidence="6">
    <location>
        <begin position="75"/>
        <end position="421"/>
    </location>
</feature>
<evidence type="ECO:0000313" key="7">
    <source>
        <dbReference type="EMBL" id="MBT3140566.1"/>
    </source>
</evidence>
<evidence type="ECO:0000259" key="6">
    <source>
        <dbReference type="Pfam" id="PF00884"/>
    </source>
</evidence>
<organism evidence="7 8">
    <name type="scientific">Falsiruegeria litorea</name>
    <dbReference type="NCBI Taxonomy" id="1280831"/>
    <lineage>
        <taxon>Bacteria</taxon>
        <taxon>Pseudomonadati</taxon>
        <taxon>Pseudomonadota</taxon>
        <taxon>Alphaproteobacteria</taxon>
        <taxon>Rhodobacterales</taxon>
        <taxon>Roseobacteraceae</taxon>
        <taxon>Falsiruegeria</taxon>
    </lineage>
</organism>
<dbReference type="PROSITE" id="PS00149">
    <property type="entry name" value="SULFATASE_2"/>
    <property type="match status" value="1"/>
</dbReference>
<evidence type="ECO:0000256" key="4">
    <source>
        <dbReference type="ARBA" id="ARBA00022837"/>
    </source>
</evidence>
<feature type="transmembrane region" description="Helical" evidence="5">
    <location>
        <begin position="12"/>
        <end position="31"/>
    </location>
</feature>
<dbReference type="Gene3D" id="3.30.1120.10">
    <property type="match status" value="1"/>
</dbReference>
<sequence length="563" mass="63040">MTLLSRENRRQIGLWAASLVSVGLFGASALAENNIVHDAEYYILEAQHGDVWAKEDQTIEARLAEFRERNNGKPPNILYVLVDDLSFGEMGIPEMNYVRGSQTPRINDFADEGLSLMRMYTEPSCTPSRAAMMTGRHPVRNGLGEVKATVAGESLAGKEVTIAEVLSEAGYNTVHIGKWHLGDIEEGYPHNQGFDYASFPIHQQVLLGFMTPESDHSQAMQGWLPGSSNDPYALDATFKPDGLVYSLEARRGELAREVDFEAGERWTQAHYDAMHEKYQRETLAHLQDLTAKDEPFFLQYWPLIPLEFDRTRFETFETANGGTGVESLRQLDTWFGDIVDEVDRLGIADNTLIVLMADNGRFRQFDTILGFSGTMYRGGKVDTTEGALRVNAFARWPGMIAEDTLAGDMIHIADLFTTFARIGGGLNHVPTDRVIDGLDQSALLLEGDGHGRRDYVFVYSTDTLSAVVKQKFKLELPPPGAPGVAAAVYDVYRDPREENPLTPIALWASASYQDIIERHMKTVQKYPHAEVGRDRPYSGIENLRPESEEMVDKFMSWLAETVR</sequence>
<evidence type="ECO:0000313" key="8">
    <source>
        <dbReference type="Proteomes" id="UP000763802"/>
    </source>
</evidence>
<keyword evidence="8" id="KW-1185">Reference proteome</keyword>
<dbReference type="InterPro" id="IPR000917">
    <property type="entry name" value="Sulfatase_N"/>
</dbReference>
<comment type="caution">
    <text evidence="7">The sequence shown here is derived from an EMBL/GenBank/DDBJ whole genome shotgun (WGS) entry which is preliminary data.</text>
</comment>
<keyword evidence="4" id="KW-0106">Calcium</keyword>
<dbReference type="EMBL" id="JAHHDY010000008">
    <property type="protein sequence ID" value="MBT3140566.1"/>
    <property type="molecule type" value="Genomic_DNA"/>
</dbReference>
<dbReference type="PANTHER" id="PTHR42693">
    <property type="entry name" value="ARYLSULFATASE FAMILY MEMBER"/>
    <property type="match status" value="1"/>
</dbReference>
<evidence type="ECO:0000256" key="3">
    <source>
        <dbReference type="ARBA" id="ARBA00022801"/>
    </source>
</evidence>
<dbReference type="Pfam" id="PF00884">
    <property type="entry name" value="Sulfatase"/>
    <property type="match status" value="1"/>
</dbReference>
<dbReference type="InterPro" id="IPR024607">
    <property type="entry name" value="Sulfatase_CS"/>
</dbReference>
<keyword evidence="2" id="KW-0479">Metal-binding</keyword>
<name>A0ABS5WP92_9RHOB</name>
<evidence type="ECO:0000256" key="5">
    <source>
        <dbReference type="SAM" id="Phobius"/>
    </source>
</evidence>
<dbReference type="RefSeq" id="WP_215193693.1">
    <property type="nucleotide sequence ID" value="NZ_JAHHDY010000008.1"/>
</dbReference>
<proteinExistence type="inferred from homology"/>
<accession>A0ABS5WP92</accession>
<keyword evidence="5" id="KW-0472">Membrane</keyword>
<comment type="similarity">
    <text evidence="1">Belongs to the sulfatase family.</text>
</comment>
<evidence type="ECO:0000256" key="2">
    <source>
        <dbReference type="ARBA" id="ARBA00022723"/>
    </source>
</evidence>
<dbReference type="Gene3D" id="3.40.720.10">
    <property type="entry name" value="Alkaline Phosphatase, subunit A"/>
    <property type="match status" value="1"/>
</dbReference>
<evidence type="ECO:0000256" key="1">
    <source>
        <dbReference type="ARBA" id="ARBA00008779"/>
    </source>
</evidence>
<dbReference type="InterPro" id="IPR050738">
    <property type="entry name" value="Sulfatase"/>
</dbReference>
<dbReference type="PANTHER" id="PTHR42693:SF33">
    <property type="entry name" value="ARYLSULFATASE"/>
    <property type="match status" value="1"/>
</dbReference>